<dbReference type="EMBL" id="ABKSPD020000003">
    <property type="protein sequence ID" value="EKW9775288.1"/>
    <property type="molecule type" value="Genomic_DNA"/>
</dbReference>
<dbReference type="AlphaFoldDB" id="A0AAN3YT70"/>
<dbReference type="Proteomes" id="UP001171165">
    <property type="component" value="Unassembled WGS sequence"/>
</dbReference>
<dbReference type="RefSeq" id="WP_088206764.1">
    <property type="nucleotide sequence ID" value="NZ_CAXOIO010000018.1"/>
</dbReference>
<evidence type="ECO:0000313" key="1">
    <source>
        <dbReference type="EMBL" id="EKW9775288.1"/>
    </source>
</evidence>
<gene>
    <name evidence="1" type="ORF">PW210_001087</name>
</gene>
<protein>
    <submittedName>
        <fullName evidence="1">Uncharacterized protein</fullName>
    </submittedName>
</protein>
<proteinExistence type="predicted"/>
<accession>A0AAN3YT70</accession>
<reference evidence="1" key="1">
    <citation type="submission" date="2023-06" db="EMBL/GenBank/DDBJ databases">
        <authorList>
            <consortium name="Clinical and Environmental Microbiology Branch: Whole genome sequencing antimicrobial resistance pathogens in the healthcare setting"/>
        </authorList>
    </citation>
    <scope>NUCLEOTIDE SEQUENCE</scope>
    <source>
        <strain evidence="1">Microbial</strain>
    </source>
</reference>
<sequence>MNNEYNREQMKLGVLYARNHLISAYRANFIECDEKQFAYIMAQLSHVVKESIDIELMMDSVLSCNDEAENWIKEILIKHSK</sequence>
<name>A0AAN3YT70_PROMI</name>
<comment type="caution">
    <text evidence="1">The sequence shown here is derived from an EMBL/GenBank/DDBJ whole genome shotgun (WGS) entry which is preliminary data.</text>
</comment>
<organism evidence="1 2">
    <name type="scientific">Proteus mirabilis</name>
    <dbReference type="NCBI Taxonomy" id="584"/>
    <lineage>
        <taxon>Bacteria</taxon>
        <taxon>Pseudomonadati</taxon>
        <taxon>Pseudomonadota</taxon>
        <taxon>Gammaproteobacteria</taxon>
        <taxon>Enterobacterales</taxon>
        <taxon>Morganellaceae</taxon>
        <taxon>Proteus</taxon>
    </lineage>
</organism>
<evidence type="ECO:0000313" key="2">
    <source>
        <dbReference type="Proteomes" id="UP001171165"/>
    </source>
</evidence>